<organism evidence="2 3">
    <name type="scientific">Pleurodeles waltl</name>
    <name type="common">Iberian ribbed newt</name>
    <dbReference type="NCBI Taxonomy" id="8319"/>
    <lineage>
        <taxon>Eukaryota</taxon>
        <taxon>Metazoa</taxon>
        <taxon>Chordata</taxon>
        <taxon>Craniata</taxon>
        <taxon>Vertebrata</taxon>
        <taxon>Euteleostomi</taxon>
        <taxon>Amphibia</taxon>
        <taxon>Batrachia</taxon>
        <taxon>Caudata</taxon>
        <taxon>Salamandroidea</taxon>
        <taxon>Salamandridae</taxon>
        <taxon>Pleurodelinae</taxon>
        <taxon>Pleurodeles</taxon>
    </lineage>
</organism>
<dbReference type="EMBL" id="JANPWB010000009">
    <property type="protein sequence ID" value="KAJ1157736.1"/>
    <property type="molecule type" value="Genomic_DNA"/>
</dbReference>
<comment type="caution">
    <text evidence="2">The sequence shown here is derived from an EMBL/GenBank/DDBJ whole genome shotgun (WGS) entry which is preliminary data.</text>
</comment>
<reference evidence="2" key="1">
    <citation type="journal article" date="2022" name="bioRxiv">
        <title>Sequencing and chromosome-scale assembly of the giantPleurodeles waltlgenome.</title>
        <authorList>
            <person name="Brown T."/>
            <person name="Elewa A."/>
            <person name="Iarovenko S."/>
            <person name="Subramanian E."/>
            <person name="Araus A.J."/>
            <person name="Petzold A."/>
            <person name="Susuki M."/>
            <person name="Suzuki K.-i.T."/>
            <person name="Hayashi T."/>
            <person name="Toyoda A."/>
            <person name="Oliveira C."/>
            <person name="Osipova E."/>
            <person name="Leigh N.D."/>
            <person name="Simon A."/>
            <person name="Yun M.H."/>
        </authorList>
    </citation>
    <scope>NUCLEOTIDE SEQUENCE</scope>
    <source>
        <strain evidence="2">20211129_DDA</strain>
        <tissue evidence="2">Liver</tissue>
    </source>
</reference>
<evidence type="ECO:0000313" key="3">
    <source>
        <dbReference type="Proteomes" id="UP001066276"/>
    </source>
</evidence>
<sequence length="93" mass="10364">MEQAPTAQPNAETANAVTREATRHKESYKADSCMGRYGDSAVVPVTGTGVLGPTAVRRGRRRENSCQCERLAHSRDRTRRRERASHFTGTQYV</sequence>
<feature type="compositionally biased region" description="Polar residues" evidence="1">
    <location>
        <begin position="1"/>
        <end position="16"/>
    </location>
</feature>
<gene>
    <name evidence="2" type="ORF">NDU88_010436</name>
</gene>
<feature type="region of interest" description="Disordered" evidence="1">
    <location>
        <begin position="1"/>
        <end position="28"/>
    </location>
</feature>
<dbReference type="Proteomes" id="UP001066276">
    <property type="component" value="Chromosome 5"/>
</dbReference>
<dbReference type="AlphaFoldDB" id="A0AAV7S1D8"/>
<proteinExistence type="predicted"/>
<feature type="region of interest" description="Disordered" evidence="1">
    <location>
        <begin position="73"/>
        <end position="93"/>
    </location>
</feature>
<evidence type="ECO:0000256" key="1">
    <source>
        <dbReference type="SAM" id="MobiDB-lite"/>
    </source>
</evidence>
<protein>
    <submittedName>
        <fullName evidence="2">Uncharacterized protein</fullName>
    </submittedName>
</protein>
<evidence type="ECO:0000313" key="2">
    <source>
        <dbReference type="EMBL" id="KAJ1157736.1"/>
    </source>
</evidence>
<name>A0AAV7S1D8_PLEWA</name>
<accession>A0AAV7S1D8</accession>
<keyword evidence="3" id="KW-1185">Reference proteome</keyword>